<accession>A0A0D7XAD1</accession>
<comment type="caution">
    <text evidence="1">The sequence shown here is derived from an EMBL/GenBank/DDBJ whole genome shotgun (WGS) entry which is preliminary data.</text>
</comment>
<evidence type="ECO:0008006" key="3">
    <source>
        <dbReference type="Google" id="ProtNLM"/>
    </source>
</evidence>
<dbReference type="EMBL" id="JTHP01000003">
    <property type="protein sequence ID" value="KJD47132.1"/>
    <property type="molecule type" value="Genomic_DNA"/>
</dbReference>
<dbReference type="OrthoDB" id="2967966at2"/>
<dbReference type="PATRIC" id="fig|159743.3.peg.641"/>
<dbReference type="RefSeq" id="WP_044644719.1">
    <property type="nucleotide sequence ID" value="NZ_JTHP01000003.1"/>
</dbReference>
<protein>
    <recommendedName>
        <fullName evidence="3">NERD domain-containing protein</fullName>
    </recommendedName>
</protein>
<name>A0A0D7XAD1_9BACL</name>
<evidence type="ECO:0000313" key="2">
    <source>
        <dbReference type="Proteomes" id="UP000032534"/>
    </source>
</evidence>
<organism evidence="1 2">
    <name type="scientific">Paenibacillus terrae</name>
    <dbReference type="NCBI Taxonomy" id="159743"/>
    <lineage>
        <taxon>Bacteria</taxon>
        <taxon>Bacillati</taxon>
        <taxon>Bacillota</taxon>
        <taxon>Bacilli</taxon>
        <taxon>Bacillales</taxon>
        <taxon>Paenibacillaceae</taxon>
        <taxon>Paenibacillus</taxon>
    </lineage>
</organism>
<dbReference type="AlphaFoldDB" id="A0A0D7XAD1"/>
<sequence>MRKIPISKSTDPFFMNENEVNLAVAEYLFQRGVEVKNVLVDKETGIDVLGLKMGQTLIIESKGSMVNNQHEFVFEHGQLTTHVSQQVHYLMKKYQSKYNSSILFMANPDIPRIHKRVDELAEALDALGIVRLWVQKNGAVRLVYPEQLKEVLVKLELIE</sequence>
<evidence type="ECO:0000313" key="1">
    <source>
        <dbReference type="EMBL" id="KJD47132.1"/>
    </source>
</evidence>
<proteinExistence type="predicted"/>
<reference evidence="1 2" key="1">
    <citation type="submission" date="2014-11" db="EMBL/GenBank/DDBJ databases">
        <title>Draft Genome Sequences of Paenibacillus polymyxa NRRL B-30509 and Paenibacillus terrae NRRL B-30644, Strains from a Poultry Environment that Produce Tridecaptin A and Paenicidins.</title>
        <authorList>
            <person name="van Belkum M.J."/>
            <person name="Lohans C.T."/>
            <person name="Vederas J.C."/>
        </authorList>
    </citation>
    <scope>NUCLEOTIDE SEQUENCE [LARGE SCALE GENOMIC DNA]</scope>
    <source>
        <strain evidence="1 2">NRRL B-30644</strain>
    </source>
</reference>
<gene>
    <name evidence="1" type="ORF">QD47_02980</name>
</gene>
<keyword evidence="2" id="KW-1185">Reference proteome</keyword>
<dbReference type="Proteomes" id="UP000032534">
    <property type="component" value="Unassembled WGS sequence"/>
</dbReference>